<evidence type="ECO:0000313" key="3">
    <source>
        <dbReference type="RefSeq" id="XP_017773976.1"/>
    </source>
</evidence>
<dbReference type="SMART" id="SM00700">
    <property type="entry name" value="JHBP"/>
    <property type="match status" value="1"/>
</dbReference>
<evidence type="ECO:0000313" key="2">
    <source>
        <dbReference type="Proteomes" id="UP000695000"/>
    </source>
</evidence>
<feature type="signal peptide" evidence="1">
    <location>
        <begin position="1"/>
        <end position="19"/>
    </location>
</feature>
<gene>
    <name evidence="3" type="primary">LOC108560803</name>
</gene>
<sequence>MNSITFGFILLIVTFAAHAAKLPSFITKCDKNSPSFGKCAVDLAHAIIPTLQNGYKELNFPPFAPFHVQEIEIEATDSLNIKLTDLDIFGLEKAKFNLIDCNFDTLECLIKINFPELIVKGTYDIDGRVMILPIKGHGPTSIKLVGANFVLSMKWSLIKKGGVDNSPIIDKFELHYQTERSFYHFDNLFNGDKVL</sequence>
<feature type="non-terminal residue" evidence="3">
    <location>
        <position position="195"/>
    </location>
</feature>
<dbReference type="Gene3D" id="3.15.10.30">
    <property type="entry name" value="Haemolymph juvenile hormone binding protein"/>
    <property type="match status" value="1"/>
</dbReference>
<reference evidence="3" key="1">
    <citation type="submission" date="2025-08" db="UniProtKB">
        <authorList>
            <consortium name="RefSeq"/>
        </authorList>
    </citation>
    <scope>IDENTIFICATION</scope>
    <source>
        <tissue evidence="3">Whole Larva</tissue>
    </source>
</reference>
<keyword evidence="2" id="KW-1185">Reference proteome</keyword>
<keyword evidence="1" id="KW-0732">Signal</keyword>
<accession>A0ABM1MHC6</accession>
<dbReference type="Pfam" id="PF06585">
    <property type="entry name" value="JHBP"/>
    <property type="match status" value="1"/>
</dbReference>
<protein>
    <submittedName>
        <fullName evidence="3">Protein takeout-like</fullName>
    </submittedName>
</protein>
<proteinExistence type="predicted"/>
<dbReference type="InterPro" id="IPR010562">
    <property type="entry name" value="Haemolymph_juvenile_hormone-bd"/>
</dbReference>
<name>A0ABM1MHC6_NICVS</name>
<dbReference type="PANTHER" id="PTHR11008:SF32">
    <property type="entry name" value="CIRCADIAN CLOCK-CONTROLLED PROTEIN DAYWAKE-RELATED"/>
    <property type="match status" value="1"/>
</dbReference>
<organism evidence="2 3">
    <name type="scientific">Nicrophorus vespilloides</name>
    <name type="common">Boreal carrion beetle</name>
    <dbReference type="NCBI Taxonomy" id="110193"/>
    <lineage>
        <taxon>Eukaryota</taxon>
        <taxon>Metazoa</taxon>
        <taxon>Ecdysozoa</taxon>
        <taxon>Arthropoda</taxon>
        <taxon>Hexapoda</taxon>
        <taxon>Insecta</taxon>
        <taxon>Pterygota</taxon>
        <taxon>Neoptera</taxon>
        <taxon>Endopterygota</taxon>
        <taxon>Coleoptera</taxon>
        <taxon>Polyphaga</taxon>
        <taxon>Staphyliniformia</taxon>
        <taxon>Silphidae</taxon>
        <taxon>Nicrophorinae</taxon>
        <taxon>Nicrophorus</taxon>
    </lineage>
</organism>
<dbReference type="RefSeq" id="XP_017773976.1">
    <property type="nucleotide sequence ID" value="XM_017918487.1"/>
</dbReference>
<dbReference type="PANTHER" id="PTHR11008">
    <property type="entry name" value="PROTEIN TAKEOUT-LIKE PROTEIN"/>
    <property type="match status" value="1"/>
</dbReference>
<evidence type="ECO:0000256" key="1">
    <source>
        <dbReference type="SAM" id="SignalP"/>
    </source>
</evidence>
<feature type="chain" id="PRO_5045035119" evidence="1">
    <location>
        <begin position="20"/>
        <end position="195"/>
    </location>
</feature>
<dbReference type="GeneID" id="108560803"/>
<dbReference type="InterPro" id="IPR038606">
    <property type="entry name" value="To_sf"/>
</dbReference>
<dbReference type="Proteomes" id="UP000695000">
    <property type="component" value="Unplaced"/>
</dbReference>